<sequence length="241" mass="26379">MEDSIQPQFTLKEKLVICFYEFLGTAMLVLGYNFTSAGLAVGFNLFVGILMSAKVSGGMFNPAVTVAVYTAEGTFLKNISLILMIIASQIIGAYFGILYAHFCLGAPAFLCPYDQATGCVTYDGFGKVFLLEFWCTFFFCFCILCQVHTKTQESKDGILQAASIAFTLLAMINTAGAISGGCFNPAFGLTQTTYQVGYMNSQGESGIQYARYLWVYIFAPLFGGLASSLFMRFVHIPNLHK</sequence>
<evidence type="ECO:0000256" key="7">
    <source>
        <dbReference type="RuleBase" id="RU000477"/>
    </source>
</evidence>
<dbReference type="GO" id="GO:0005737">
    <property type="term" value="C:cytoplasm"/>
    <property type="evidence" value="ECO:0007669"/>
    <property type="project" value="UniProtKB-ARBA"/>
</dbReference>
<dbReference type="SUPFAM" id="SSF81338">
    <property type="entry name" value="Aquaporin-like"/>
    <property type="match status" value="1"/>
</dbReference>
<dbReference type="GO" id="GO:0015250">
    <property type="term" value="F:water channel activity"/>
    <property type="evidence" value="ECO:0007669"/>
    <property type="project" value="TreeGrafter"/>
</dbReference>
<gene>
    <name evidence="9" type="primary">Contig16558.g17632</name>
    <name evidence="9" type="ORF">STYLEM_17042</name>
</gene>
<dbReference type="Gene3D" id="1.20.1080.10">
    <property type="entry name" value="Glycerol uptake facilitator protein"/>
    <property type="match status" value="1"/>
</dbReference>
<feature type="transmembrane region" description="Helical" evidence="8">
    <location>
        <begin position="157"/>
        <end position="178"/>
    </location>
</feature>
<dbReference type="GO" id="GO:0016020">
    <property type="term" value="C:membrane"/>
    <property type="evidence" value="ECO:0007669"/>
    <property type="project" value="InterPro"/>
</dbReference>
<evidence type="ECO:0000256" key="4">
    <source>
        <dbReference type="ARBA" id="ARBA00022737"/>
    </source>
</evidence>
<evidence type="ECO:0000313" key="9">
    <source>
        <dbReference type="EMBL" id="CDW87927.1"/>
    </source>
</evidence>
<organism evidence="9 10">
    <name type="scientific">Stylonychia lemnae</name>
    <name type="common">Ciliate</name>
    <dbReference type="NCBI Taxonomy" id="5949"/>
    <lineage>
        <taxon>Eukaryota</taxon>
        <taxon>Sar</taxon>
        <taxon>Alveolata</taxon>
        <taxon>Ciliophora</taxon>
        <taxon>Intramacronucleata</taxon>
        <taxon>Spirotrichea</taxon>
        <taxon>Stichotrichia</taxon>
        <taxon>Sporadotrichida</taxon>
        <taxon>Oxytrichidae</taxon>
        <taxon>Stylonychinae</taxon>
        <taxon>Stylonychia</taxon>
    </lineage>
</organism>
<keyword evidence="10" id="KW-1185">Reference proteome</keyword>
<keyword evidence="2 7" id="KW-0813">Transport</keyword>
<comment type="similarity">
    <text evidence="7">Belongs to the MIP/aquaporin (TC 1.A.8) family.</text>
</comment>
<keyword evidence="6 8" id="KW-0472">Membrane</keyword>
<evidence type="ECO:0000313" key="10">
    <source>
        <dbReference type="Proteomes" id="UP000039865"/>
    </source>
</evidence>
<dbReference type="EMBL" id="CCKQ01016064">
    <property type="protein sequence ID" value="CDW87927.1"/>
    <property type="molecule type" value="Genomic_DNA"/>
</dbReference>
<dbReference type="InParanoid" id="A0A078B412"/>
<feature type="transmembrane region" description="Helical" evidence="8">
    <location>
        <begin position="81"/>
        <end position="108"/>
    </location>
</feature>
<dbReference type="InterPro" id="IPR023271">
    <property type="entry name" value="Aquaporin-like"/>
</dbReference>
<dbReference type="PRINTS" id="PR00783">
    <property type="entry name" value="MINTRINSICP"/>
</dbReference>
<dbReference type="InterPro" id="IPR034294">
    <property type="entry name" value="Aquaporin_transptr"/>
</dbReference>
<feature type="transmembrane region" description="Helical" evidence="8">
    <location>
        <begin position="213"/>
        <end position="234"/>
    </location>
</feature>
<keyword evidence="3 7" id="KW-0812">Transmembrane</keyword>
<evidence type="ECO:0000256" key="3">
    <source>
        <dbReference type="ARBA" id="ARBA00022692"/>
    </source>
</evidence>
<evidence type="ECO:0000256" key="6">
    <source>
        <dbReference type="ARBA" id="ARBA00023136"/>
    </source>
</evidence>
<dbReference type="GO" id="GO:0019755">
    <property type="term" value="P:one-carbon compound transport"/>
    <property type="evidence" value="ECO:0007669"/>
    <property type="project" value="UniProtKB-ARBA"/>
</dbReference>
<dbReference type="GO" id="GO:0012505">
    <property type="term" value="C:endomembrane system"/>
    <property type="evidence" value="ECO:0007669"/>
    <property type="project" value="UniProtKB-SubCell"/>
</dbReference>
<evidence type="ECO:0000256" key="2">
    <source>
        <dbReference type="ARBA" id="ARBA00022448"/>
    </source>
</evidence>
<accession>A0A078B412</accession>
<keyword evidence="4" id="KW-0677">Repeat</keyword>
<evidence type="ECO:0000256" key="8">
    <source>
        <dbReference type="SAM" id="Phobius"/>
    </source>
</evidence>
<comment type="subcellular location">
    <subcellularLocation>
        <location evidence="1">Endomembrane system</location>
        <topology evidence="1">Multi-pass membrane protein</topology>
    </subcellularLocation>
</comment>
<dbReference type="Pfam" id="PF00230">
    <property type="entry name" value="MIP"/>
    <property type="match status" value="1"/>
</dbReference>
<name>A0A078B412_STYLE</name>
<dbReference type="OrthoDB" id="3222at2759"/>
<proteinExistence type="inferred from homology"/>
<dbReference type="PANTHER" id="PTHR45665">
    <property type="entry name" value="AQUAPORIN-8"/>
    <property type="match status" value="1"/>
</dbReference>
<dbReference type="AlphaFoldDB" id="A0A078B412"/>
<evidence type="ECO:0000256" key="5">
    <source>
        <dbReference type="ARBA" id="ARBA00022989"/>
    </source>
</evidence>
<keyword evidence="5 8" id="KW-1133">Transmembrane helix</keyword>
<feature type="transmembrane region" description="Helical" evidence="8">
    <location>
        <begin position="128"/>
        <end position="145"/>
    </location>
</feature>
<dbReference type="PANTHER" id="PTHR45665:SF9">
    <property type="entry name" value="AQUAPORIN-8"/>
    <property type="match status" value="1"/>
</dbReference>
<evidence type="ECO:0000256" key="1">
    <source>
        <dbReference type="ARBA" id="ARBA00004127"/>
    </source>
</evidence>
<protein>
    <submittedName>
        <fullName evidence="9">Mip family channel protein</fullName>
    </submittedName>
</protein>
<dbReference type="OMA" id="RADNICA"/>
<dbReference type="Proteomes" id="UP000039865">
    <property type="component" value="Unassembled WGS sequence"/>
</dbReference>
<dbReference type="InterPro" id="IPR000425">
    <property type="entry name" value="MIP"/>
</dbReference>
<reference evidence="9 10" key="1">
    <citation type="submission" date="2014-06" db="EMBL/GenBank/DDBJ databases">
        <authorList>
            <person name="Swart Estienne"/>
        </authorList>
    </citation>
    <scope>NUCLEOTIDE SEQUENCE [LARGE SCALE GENOMIC DNA]</scope>
    <source>
        <strain evidence="9 10">130c</strain>
    </source>
</reference>